<dbReference type="InterPro" id="IPR056880">
    <property type="entry name" value="OB_MEIOB_N"/>
</dbReference>
<keyword evidence="2" id="KW-0469">Meiosis</keyword>
<dbReference type="OrthoDB" id="9937820at2759"/>
<dbReference type="GO" id="GO:0003697">
    <property type="term" value="F:single-stranded DNA binding"/>
    <property type="evidence" value="ECO:0007669"/>
    <property type="project" value="TreeGrafter"/>
</dbReference>
<reference evidence="5 6" key="1">
    <citation type="submission" date="2017-12" db="EMBL/GenBank/DDBJ databases">
        <title>Hemimetabolous genomes reveal molecular basis of termite eusociality.</title>
        <authorList>
            <person name="Harrison M.C."/>
            <person name="Jongepier E."/>
            <person name="Robertson H.M."/>
            <person name="Arning N."/>
            <person name="Bitard-Feildel T."/>
            <person name="Chao H."/>
            <person name="Childers C.P."/>
            <person name="Dinh H."/>
            <person name="Doddapaneni H."/>
            <person name="Dugan S."/>
            <person name="Gowin J."/>
            <person name="Greiner C."/>
            <person name="Han Y."/>
            <person name="Hu H."/>
            <person name="Hughes D.S.T."/>
            <person name="Huylmans A.-K."/>
            <person name="Kemena C."/>
            <person name="Kremer L.P.M."/>
            <person name="Lee S.L."/>
            <person name="Lopez-Ezquerra A."/>
            <person name="Mallet L."/>
            <person name="Monroy-Kuhn J.M."/>
            <person name="Moser A."/>
            <person name="Murali S.C."/>
            <person name="Muzny D.M."/>
            <person name="Otani S."/>
            <person name="Piulachs M.-D."/>
            <person name="Poelchau M."/>
            <person name="Qu J."/>
            <person name="Schaub F."/>
            <person name="Wada-Katsumata A."/>
            <person name="Worley K.C."/>
            <person name="Xie Q."/>
            <person name="Ylla G."/>
            <person name="Poulsen M."/>
            <person name="Gibbs R.A."/>
            <person name="Schal C."/>
            <person name="Richards S."/>
            <person name="Belles X."/>
            <person name="Korb J."/>
            <person name="Bornberg-Bauer E."/>
        </authorList>
    </citation>
    <scope>NUCLEOTIDE SEQUENCE [LARGE SCALE GENOMIC DNA]</scope>
    <source>
        <tissue evidence="5">Whole body</tissue>
    </source>
</reference>
<evidence type="ECO:0000259" key="4">
    <source>
        <dbReference type="Pfam" id="PF24903"/>
    </source>
</evidence>
<organism evidence="5 6">
    <name type="scientific">Cryptotermes secundus</name>
    <dbReference type="NCBI Taxonomy" id="105785"/>
    <lineage>
        <taxon>Eukaryota</taxon>
        <taxon>Metazoa</taxon>
        <taxon>Ecdysozoa</taxon>
        <taxon>Arthropoda</taxon>
        <taxon>Hexapoda</taxon>
        <taxon>Insecta</taxon>
        <taxon>Pterygota</taxon>
        <taxon>Neoptera</taxon>
        <taxon>Polyneoptera</taxon>
        <taxon>Dictyoptera</taxon>
        <taxon>Blattodea</taxon>
        <taxon>Blattoidea</taxon>
        <taxon>Termitoidae</taxon>
        <taxon>Kalotermitidae</taxon>
        <taxon>Cryptotermitinae</taxon>
        <taxon>Cryptotermes</taxon>
    </lineage>
</organism>
<sequence>MVEMDAGVKRLPIAAVGEKMPNVLLVGLMIAKQSPRKVTCKSGSSSSERSVWNFTLRDSPYDLINATFWGSPEYIQNVSDKFHTGDVVEISKPKITLRHSDGQEDRFSPSVTSPFQLILSEKESVMVPHDMEYCDEFLPLLHLPTKPPGDFFTLADVYHNGTSIRGEFVNLLVAVRDIGPIRRIHTKYGRDIDCRDVIVFDQTNTGLPVSLWNTETVHRAKSWRPRESVLFLADMRLEWNAFRRGMVASDGPRSIVTEDPETPEAAALRMYARSAPLRASAILAQLASSIPDPSSITNVMTVQQVLDRASAGSADNSGGDDSQFTALLYCLLTKYDLDGCSQLTITKCAQCQMPVQDMCINLECPIGCGAELPRYDVAFDLRIKLSDHTGSLENIRLSGVAAERVIGCKVNEFMAMPLDMKTHLKWKLLLERCAARILVLRSSSDRPRPLISLLSCTMADPSEAAACIPVY</sequence>
<dbReference type="InterPro" id="IPR012340">
    <property type="entry name" value="NA-bd_OB-fold"/>
</dbReference>
<evidence type="ECO:0000256" key="2">
    <source>
        <dbReference type="ARBA" id="ARBA00023254"/>
    </source>
</evidence>
<dbReference type="PANTHER" id="PTHR21166:SF2">
    <property type="entry name" value="CELL DIVISION CONTROL PROTEIN 24 OB DOMAIN-CONTAINING PROTEIN-RELATED"/>
    <property type="match status" value="1"/>
</dbReference>
<evidence type="ECO:0000313" key="6">
    <source>
        <dbReference type="Proteomes" id="UP000235965"/>
    </source>
</evidence>
<keyword evidence="6" id="KW-1185">Reference proteome</keyword>
<dbReference type="GO" id="GO:0008310">
    <property type="term" value="F:single-stranded DNA 3'-5' DNA exonuclease activity"/>
    <property type="evidence" value="ECO:0007669"/>
    <property type="project" value="TreeGrafter"/>
</dbReference>
<dbReference type="EMBL" id="NEVH01013195">
    <property type="protein sequence ID" value="PNF30117.1"/>
    <property type="molecule type" value="Genomic_DNA"/>
</dbReference>
<dbReference type="SUPFAM" id="SSF50249">
    <property type="entry name" value="Nucleic acid-binding proteins"/>
    <property type="match status" value="2"/>
</dbReference>
<dbReference type="InterPro" id="IPR052469">
    <property type="entry name" value="MEIOB"/>
</dbReference>
<comment type="caution">
    <text evidence="5">The sequence shown here is derived from an EMBL/GenBank/DDBJ whole genome shotgun (WGS) entry which is preliminary data.</text>
</comment>
<dbReference type="PANTHER" id="PTHR21166">
    <property type="entry name" value="CELL DIVISION CONTROL PROTEIN 24 OB DOMAIN-CONTAINING PROTEIN-RELATED"/>
    <property type="match status" value="1"/>
</dbReference>
<dbReference type="FunCoup" id="A0A2J7QNF3">
    <property type="interactions" value="3"/>
</dbReference>
<feature type="domain" description="MEIOB-like N-terminal" evidence="4">
    <location>
        <begin position="7"/>
        <end position="146"/>
    </location>
</feature>
<dbReference type="Pfam" id="PF24903">
    <property type="entry name" value="OB_MEIOB_N"/>
    <property type="match status" value="1"/>
</dbReference>
<protein>
    <submittedName>
        <fullName evidence="5">Meiosis-specific with OB domain-containing protein</fullName>
    </submittedName>
</protein>
<evidence type="ECO:0000313" key="5">
    <source>
        <dbReference type="EMBL" id="PNF30117.1"/>
    </source>
</evidence>
<dbReference type="Proteomes" id="UP000235965">
    <property type="component" value="Unassembled WGS sequence"/>
</dbReference>
<accession>A0A2J7QNF3</accession>
<evidence type="ECO:0000256" key="3">
    <source>
        <dbReference type="ARBA" id="ARBA00038329"/>
    </source>
</evidence>
<dbReference type="STRING" id="105785.A0A2J7QNF3"/>
<comment type="similarity">
    <text evidence="3">Belongs to the MEIOB family.</text>
</comment>
<evidence type="ECO:0000256" key="1">
    <source>
        <dbReference type="ARBA" id="ARBA00023125"/>
    </source>
</evidence>
<dbReference type="AlphaFoldDB" id="A0A2J7QNF3"/>
<dbReference type="GO" id="GO:0000712">
    <property type="term" value="P:resolution of meiotic recombination intermediates"/>
    <property type="evidence" value="ECO:0007669"/>
    <property type="project" value="TreeGrafter"/>
</dbReference>
<proteinExistence type="inferred from homology"/>
<name>A0A2J7QNF3_9NEOP</name>
<keyword evidence="1" id="KW-0238">DNA-binding</keyword>
<dbReference type="InParanoid" id="A0A2J7QNF3"/>
<dbReference type="Gene3D" id="2.40.50.140">
    <property type="entry name" value="Nucleic acid-binding proteins"/>
    <property type="match status" value="2"/>
</dbReference>
<gene>
    <name evidence="5" type="ORF">B7P43_G03141</name>
</gene>